<evidence type="ECO:0000256" key="1">
    <source>
        <dbReference type="SAM" id="MobiDB-lite"/>
    </source>
</evidence>
<feature type="compositionally biased region" description="Basic and acidic residues" evidence="1">
    <location>
        <begin position="166"/>
        <end position="195"/>
    </location>
</feature>
<protein>
    <submittedName>
        <fullName evidence="2">Uncharacterized protein</fullName>
    </submittedName>
</protein>
<proteinExistence type="predicted"/>
<gene>
    <name evidence="2" type="ORF">HELGO_WM41706</name>
</gene>
<dbReference type="AlphaFoldDB" id="A0A6S6T7A2"/>
<dbReference type="EMBL" id="CACVAQ010000224">
    <property type="protein sequence ID" value="CAA6815163.1"/>
    <property type="molecule type" value="Genomic_DNA"/>
</dbReference>
<accession>A0A6S6T7A2</accession>
<evidence type="ECO:0000313" key="2">
    <source>
        <dbReference type="EMBL" id="CAA6815163.1"/>
    </source>
</evidence>
<name>A0A6S6T7A2_9BACT</name>
<reference evidence="2" key="1">
    <citation type="submission" date="2020-01" db="EMBL/GenBank/DDBJ databases">
        <authorList>
            <person name="Meier V. D."/>
            <person name="Meier V D."/>
        </authorList>
    </citation>
    <scope>NUCLEOTIDE SEQUENCE</scope>
    <source>
        <strain evidence="2">HLG_WM_MAG_10</strain>
    </source>
</reference>
<sequence>MAFKNPFILAKLKTVKAQLYAKALKVILKDKMKDGDTVPFSIVLNHIYAGFDEGKSAKLPFFLLGDPKDGEANWKKFRDGEAEGGGGKKQKDFMVVGTCTRQGTHLLLTLNKSKGVSKIPKKTMVYLEKAVKSANPSLTIGTKEGVAEEDTGDTGAAVAGAAVGGDAKKEQTADTKQDATADKKEKPKVTEEKKEKLVQKYKEEKQADAKKLGEQFEELNSMSSSDAIKKVTANIKKGRTTKKDLKAVKELNKVFSITEKLYKGTAKQVQKKFEKPYKELAENKKKFYQLSLATKQSKKSLAETLASAYYEKKQKRAATDAEVKDIQKIVKDVILMNKKRRKKAKQAMLFKVTSFVLKKTGPKNFKAKYVNQILQKKVA</sequence>
<organism evidence="2">
    <name type="scientific">uncultured Aureispira sp</name>
    <dbReference type="NCBI Taxonomy" id="1331704"/>
    <lineage>
        <taxon>Bacteria</taxon>
        <taxon>Pseudomonadati</taxon>
        <taxon>Bacteroidota</taxon>
        <taxon>Saprospiria</taxon>
        <taxon>Saprospirales</taxon>
        <taxon>Saprospiraceae</taxon>
        <taxon>Aureispira</taxon>
        <taxon>environmental samples</taxon>
    </lineage>
</organism>
<feature type="region of interest" description="Disordered" evidence="1">
    <location>
        <begin position="162"/>
        <end position="195"/>
    </location>
</feature>